<dbReference type="OrthoDB" id="9793147at2"/>
<dbReference type="SUPFAM" id="SSF51182">
    <property type="entry name" value="RmlC-like cupins"/>
    <property type="match status" value="1"/>
</dbReference>
<dbReference type="HOGENOM" id="CLU_146491_1_0_11"/>
<dbReference type="EMBL" id="CP000750">
    <property type="protein sequence ID" value="ABS05671.1"/>
    <property type="molecule type" value="Genomic_DNA"/>
</dbReference>
<keyword evidence="4" id="KW-1185">Reference proteome</keyword>
<dbReference type="AlphaFoldDB" id="A6WFT2"/>
<dbReference type="Proteomes" id="UP000001116">
    <property type="component" value="Chromosome"/>
</dbReference>
<evidence type="ECO:0000259" key="2">
    <source>
        <dbReference type="Pfam" id="PF12973"/>
    </source>
</evidence>
<dbReference type="InterPro" id="IPR025979">
    <property type="entry name" value="ChrR-like_cupin_dom"/>
</dbReference>
<organism evidence="3 4">
    <name type="scientific">Kineococcus radiotolerans (strain ATCC BAA-149 / DSM 14245 / SRS30216)</name>
    <dbReference type="NCBI Taxonomy" id="266940"/>
    <lineage>
        <taxon>Bacteria</taxon>
        <taxon>Bacillati</taxon>
        <taxon>Actinomycetota</taxon>
        <taxon>Actinomycetes</taxon>
        <taxon>Kineosporiales</taxon>
        <taxon>Kineosporiaceae</taxon>
        <taxon>Kineococcus</taxon>
    </lineage>
</organism>
<dbReference type="InterPro" id="IPR011051">
    <property type="entry name" value="RmlC_Cupin_sf"/>
</dbReference>
<name>A6WFT2_KINRD</name>
<feature type="region of interest" description="Disordered" evidence="1">
    <location>
        <begin position="1"/>
        <end position="21"/>
    </location>
</feature>
<dbReference type="KEGG" id="kra:Krad_4208"/>
<dbReference type="RefSeq" id="WP_012086036.1">
    <property type="nucleotide sequence ID" value="NC_009664.2"/>
</dbReference>
<accession>A6WFT2</accession>
<reference evidence="4" key="1">
    <citation type="journal article" date="2008" name="PLoS ONE">
        <title>Survival in nuclear waste, extreme resistance, and potential applications gleaned from the genome sequence of Kineococcus radiotolerans SRS30216.</title>
        <authorList>
            <person name="Bagwell C.E."/>
            <person name="Bhat S."/>
            <person name="Hawkins G.M."/>
            <person name="Smith B.W."/>
            <person name="Biswas T."/>
            <person name="Hoover T.R."/>
            <person name="Saunders E."/>
            <person name="Han C.S."/>
            <person name="Tsodikov O.V."/>
            <person name="Shimkets L.J."/>
        </authorList>
    </citation>
    <scope>NUCLEOTIDE SEQUENCE [LARGE SCALE GENOMIC DNA]</scope>
    <source>
        <strain evidence="4">ATCC BAA-149 / DSM 14245 / SRS30216</strain>
    </source>
</reference>
<proteinExistence type="predicted"/>
<evidence type="ECO:0000256" key="1">
    <source>
        <dbReference type="SAM" id="MobiDB-lite"/>
    </source>
</evidence>
<dbReference type="eggNOG" id="COG1917">
    <property type="taxonomic scope" value="Bacteria"/>
</dbReference>
<feature type="domain" description="ChrR-like cupin" evidence="2">
    <location>
        <begin position="18"/>
        <end position="103"/>
    </location>
</feature>
<evidence type="ECO:0000313" key="3">
    <source>
        <dbReference type="EMBL" id="ABS05671.1"/>
    </source>
</evidence>
<sequence>MGTGRARPAQEFAEPAGPWVPAPAPARGVWNRVLGGEGDDAALLQRYEPGGTSGTEVLRHEHWEEVYVLSGALTDLTSGVVATAGTYAFRPPGMPHGPYRSEGGWEALVTTCPAAATTRPAAAD</sequence>
<gene>
    <name evidence="3" type="ordered locus">Krad_4208</name>
</gene>
<dbReference type="Pfam" id="PF12973">
    <property type="entry name" value="Cupin_7"/>
    <property type="match status" value="1"/>
</dbReference>
<dbReference type="Gene3D" id="2.60.120.10">
    <property type="entry name" value="Jelly Rolls"/>
    <property type="match status" value="1"/>
</dbReference>
<dbReference type="STRING" id="266940.Krad_4208"/>
<evidence type="ECO:0000313" key="4">
    <source>
        <dbReference type="Proteomes" id="UP000001116"/>
    </source>
</evidence>
<protein>
    <submittedName>
        <fullName evidence="3">Cupin 2 conserved barrel domain protein</fullName>
    </submittedName>
</protein>
<dbReference type="InterPro" id="IPR014710">
    <property type="entry name" value="RmlC-like_jellyroll"/>
</dbReference>